<keyword evidence="2" id="KW-1185">Reference proteome</keyword>
<dbReference type="EC" id="4.3.3.7" evidence="1"/>
<dbReference type="EC" id="4.1.3.3" evidence="1"/>
<dbReference type="Proteomes" id="UP001364695">
    <property type="component" value="Unassembled WGS sequence"/>
</dbReference>
<keyword evidence="1" id="KW-0456">Lyase</keyword>
<organism evidence="1 2">
    <name type="scientific">Amphibiibacter pelophylacis</name>
    <dbReference type="NCBI Taxonomy" id="1799477"/>
    <lineage>
        <taxon>Bacteria</taxon>
        <taxon>Pseudomonadati</taxon>
        <taxon>Pseudomonadota</taxon>
        <taxon>Betaproteobacteria</taxon>
        <taxon>Burkholderiales</taxon>
        <taxon>Sphaerotilaceae</taxon>
        <taxon>Amphibiibacter</taxon>
    </lineage>
</organism>
<gene>
    <name evidence="1" type="ORF">RV045_13035</name>
</gene>
<name>A0ACC6P570_9BURK</name>
<reference evidence="1" key="1">
    <citation type="submission" date="2023-10" db="EMBL/GenBank/DDBJ databases">
        <title>Amphibacter perezi, gen. nov., sp. nov. a novel taxa of the family Comamonadaceae, class Betaproteobacteria isolated from the skin microbiota of Pelophylax perezi from different populations.</title>
        <authorList>
            <person name="Costa S."/>
            <person name="Proenca D.N."/>
            <person name="Lopes I."/>
            <person name="Morais P.V."/>
        </authorList>
    </citation>
    <scope>NUCLEOTIDE SEQUENCE</scope>
    <source>
        <strain evidence="1">SL12-8</strain>
    </source>
</reference>
<accession>A0ACC6P570</accession>
<dbReference type="EC" id="4.2.1.41" evidence="1"/>
<sequence length="311" mass="33686">MTSTQTASRHSPCPWQGVFPAMTTQFDASGAIDAAANTRQIQHQIDCGAQGIILCGSLGENSTLEFDEKLQLLDIGLAAAAGRVPVLLTVAEGSTAQACRLAKLAQEHGAQGLMVLPGMRYVSDRAETLAHYRAVSAASDLPIMIYINPLAYTVDITPDMLIELADDAHFVAIKESTGDVRRVTQVINACGERYGIFCGVDDLALEALHMGATGWVAGLVTAFPRETVAVYRLWQAGRFEEARDIYRWFQPLLRLDVSTKLVQNIKRAEVLEGLGNGVVRAPRLQLAGDEKAQVEKIIRDAQACRPTLPAL</sequence>
<evidence type="ECO:0000313" key="1">
    <source>
        <dbReference type="EMBL" id="MEJ7139344.1"/>
    </source>
</evidence>
<evidence type="ECO:0000313" key="2">
    <source>
        <dbReference type="Proteomes" id="UP001364695"/>
    </source>
</evidence>
<dbReference type="EMBL" id="JAWDIE010000024">
    <property type="protein sequence ID" value="MEJ7139344.1"/>
    <property type="molecule type" value="Genomic_DNA"/>
</dbReference>
<proteinExistence type="predicted"/>
<protein>
    <submittedName>
        <fullName evidence="1">Dihydrodipicolinate synthase family protein</fullName>
        <ecNumber evidence="1">4.1.3.3</ecNumber>
        <ecNumber evidence="1">4.2.1.41</ecNumber>
        <ecNumber evidence="1">4.3.3.7</ecNumber>
    </submittedName>
</protein>
<comment type="caution">
    <text evidence="1">The sequence shown here is derived from an EMBL/GenBank/DDBJ whole genome shotgun (WGS) entry which is preliminary data.</text>
</comment>